<dbReference type="InterPro" id="IPR033645">
    <property type="entry name" value="VirB9/CagX/TrbG_C"/>
</dbReference>
<protein>
    <submittedName>
        <fullName evidence="3">TrbG/VirB9 family P-type conjugative transfer protein</fullName>
    </submittedName>
</protein>
<reference evidence="3 4" key="1">
    <citation type="submission" date="2024-08" db="EMBL/GenBank/DDBJ databases">
        <title>Draft Genome Sequence of Legionella lytica strain DSB2004, Isolated From a Fire Sprinkler System.</title>
        <authorList>
            <person name="Everhart A.D."/>
            <person name="Kidane D.T."/>
            <person name="Farone A.L."/>
            <person name="Farone M.B."/>
        </authorList>
    </citation>
    <scope>NUCLEOTIDE SEQUENCE [LARGE SCALE GENOMIC DNA]</scope>
    <source>
        <strain evidence="3 4">DSB2004</strain>
    </source>
</reference>
<comment type="caution">
    <text evidence="3">The sequence shown here is derived from an EMBL/GenBank/DDBJ whole genome shotgun (WGS) entry which is preliminary data.</text>
</comment>
<dbReference type="InterPro" id="IPR038161">
    <property type="entry name" value="VirB9/CagX/TrbG_C_sf"/>
</dbReference>
<dbReference type="EMBL" id="JBGORX010000011">
    <property type="protein sequence ID" value="MFJ1269995.1"/>
    <property type="molecule type" value="Genomic_DNA"/>
</dbReference>
<evidence type="ECO:0000256" key="1">
    <source>
        <dbReference type="ARBA" id="ARBA00006135"/>
    </source>
</evidence>
<dbReference type="Gene3D" id="2.60.40.2500">
    <property type="match status" value="1"/>
</dbReference>
<dbReference type="InterPro" id="IPR010258">
    <property type="entry name" value="Conjugal_tfr_TrbG/VirB9/CagX"/>
</dbReference>
<keyword evidence="2" id="KW-0732">Signal</keyword>
<gene>
    <name evidence="3" type="ORF">ACD661_15660</name>
</gene>
<evidence type="ECO:0000256" key="2">
    <source>
        <dbReference type="ARBA" id="ARBA00022729"/>
    </source>
</evidence>
<proteinExistence type="inferred from homology"/>
<evidence type="ECO:0000313" key="3">
    <source>
        <dbReference type="EMBL" id="MFJ1269995.1"/>
    </source>
</evidence>
<accession>A0ABW8DEQ6</accession>
<dbReference type="RefSeq" id="WP_400188807.1">
    <property type="nucleotide sequence ID" value="NZ_JBGORX010000011.1"/>
</dbReference>
<keyword evidence="4" id="KW-1185">Reference proteome</keyword>
<sequence length="253" mass="28520">MNKFFATALTYVLVTQSTFTAAGQTPQGLVTDNRIKVVSYDEDNVVHVRTAFGFATTIELQKNEYLTDKPGIGKNSGWEIVSENYSNLIVIKPKLDNNTTNFNFTTNKGRTYTLLLTATKEPKYPTFRVRFMYSDTKNLGFGSPVHTYNLIRNFGNPEEVNSNYTFSGDKLIAPISAKDNGKFTLFSFRPGKPIPAILAVDLKTKRESLVNYRLQGGYVVVEGVYSQYTFRLGSHATCVFNERAIKEWRTASH</sequence>
<organism evidence="3 4">
    <name type="scientific">Legionella lytica</name>
    <dbReference type="NCBI Taxonomy" id="96232"/>
    <lineage>
        <taxon>Bacteria</taxon>
        <taxon>Pseudomonadati</taxon>
        <taxon>Pseudomonadota</taxon>
        <taxon>Gammaproteobacteria</taxon>
        <taxon>Legionellales</taxon>
        <taxon>Legionellaceae</taxon>
        <taxon>Legionella</taxon>
    </lineage>
</organism>
<evidence type="ECO:0000313" key="4">
    <source>
        <dbReference type="Proteomes" id="UP001615550"/>
    </source>
</evidence>
<comment type="similarity">
    <text evidence="1">Belongs to the TrbG/VirB9 family.</text>
</comment>
<dbReference type="CDD" id="cd06911">
    <property type="entry name" value="VirB9_CagX_TrbG"/>
    <property type="match status" value="1"/>
</dbReference>
<dbReference type="Proteomes" id="UP001615550">
    <property type="component" value="Unassembled WGS sequence"/>
</dbReference>
<dbReference type="Pfam" id="PF03524">
    <property type="entry name" value="CagX"/>
    <property type="match status" value="1"/>
</dbReference>
<name>A0ABW8DEQ6_9GAMM</name>